<organism evidence="1 2">
    <name type="scientific">Protea cynaroides</name>
    <dbReference type="NCBI Taxonomy" id="273540"/>
    <lineage>
        <taxon>Eukaryota</taxon>
        <taxon>Viridiplantae</taxon>
        <taxon>Streptophyta</taxon>
        <taxon>Embryophyta</taxon>
        <taxon>Tracheophyta</taxon>
        <taxon>Spermatophyta</taxon>
        <taxon>Magnoliopsida</taxon>
        <taxon>Proteales</taxon>
        <taxon>Proteaceae</taxon>
        <taxon>Protea</taxon>
    </lineage>
</organism>
<accession>A0A9Q0HD10</accession>
<gene>
    <name evidence="1" type="ORF">NE237_022422</name>
</gene>
<sequence length="137" mass="15881">MLCDLRRNNEKLPPVTDRERFQEVFDKLEAQKNLLITCSELWKNLLKHFSSLEECLLEKSKSLDVKIRTLDSETKKTLEALEERENSIPEHESVAIVRVEEQKAASLSNFEHERGRRTHPHVTQSTVGCVPLPLLPH</sequence>
<evidence type="ECO:0000313" key="2">
    <source>
        <dbReference type="Proteomes" id="UP001141806"/>
    </source>
</evidence>
<reference evidence="1" key="1">
    <citation type="journal article" date="2023" name="Plant J.">
        <title>The genome of the king protea, Protea cynaroides.</title>
        <authorList>
            <person name="Chang J."/>
            <person name="Duong T.A."/>
            <person name="Schoeman C."/>
            <person name="Ma X."/>
            <person name="Roodt D."/>
            <person name="Barker N."/>
            <person name="Li Z."/>
            <person name="Van de Peer Y."/>
            <person name="Mizrachi E."/>
        </authorList>
    </citation>
    <scope>NUCLEOTIDE SEQUENCE</scope>
    <source>
        <tissue evidence="1">Young leaves</tissue>
    </source>
</reference>
<dbReference type="Proteomes" id="UP001141806">
    <property type="component" value="Unassembled WGS sequence"/>
</dbReference>
<dbReference type="AlphaFoldDB" id="A0A9Q0HD10"/>
<protein>
    <submittedName>
        <fullName evidence="1">Uncharacterized protein</fullName>
    </submittedName>
</protein>
<dbReference type="EMBL" id="JAMYWD010000008">
    <property type="protein sequence ID" value="KAJ4962483.1"/>
    <property type="molecule type" value="Genomic_DNA"/>
</dbReference>
<proteinExistence type="predicted"/>
<evidence type="ECO:0000313" key="1">
    <source>
        <dbReference type="EMBL" id="KAJ4962483.1"/>
    </source>
</evidence>
<comment type="caution">
    <text evidence="1">The sequence shown here is derived from an EMBL/GenBank/DDBJ whole genome shotgun (WGS) entry which is preliminary data.</text>
</comment>
<name>A0A9Q0HD10_9MAGN</name>
<keyword evidence="2" id="KW-1185">Reference proteome</keyword>
<dbReference type="OrthoDB" id="1917867at2759"/>